<dbReference type="InterPro" id="IPR003524">
    <property type="entry name" value="PNAcMuramoyl-5peptid_Trfase"/>
</dbReference>
<feature type="transmembrane region" description="Helical" evidence="7">
    <location>
        <begin position="48"/>
        <end position="72"/>
    </location>
</feature>
<dbReference type="PROSITE" id="PS01347">
    <property type="entry name" value="MRAY_1"/>
    <property type="match status" value="1"/>
</dbReference>
<feature type="transmembrane region" description="Helical" evidence="7">
    <location>
        <begin position="116"/>
        <end position="138"/>
    </location>
</feature>
<keyword evidence="7" id="KW-0133">Cell shape</keyword>
<keyword evidence="7" id="KW-0961">Cell wall biogenesis/degradation</keyword>
<keyword evidence="11" id="KW-1185">Reference proteome</keyword>
<accession>A0A1G5VAU4</accession>
<keyword evidence="7" id="KW-0132">Cell division</keyword>
<evidence type="ECO:0000256" key="7">
    <source>
        <dbReference type="HAMAP-Rule" id="MF_00038"/>
    </source>
</evidence>
<dbReference type="Proteomes" id="UP000199689">
    <property type="component" value="Unassembled WGS sequence"/>
</dbReference>
<dbReference type="NCBIfam" id="TIGR00445">
    <property type="entry name" value="mraY"/>
    <property type="match status" value="1"/>
</dbReference>
<dbReference type="GO" id="GO:0071555">
    <property type="term" value="P:cell wall organization"/>
    <property type="evidence" value="ECO:0007669"/>
    <property type="project" value="UniProtKB-KW"/>
</dbReference>
<sequence length="321" mass="35033">MCMPYLLYIIETIVLTILLGFVGIPLAKKYKARQSIRTEGPKSHRAKAGTPTMGGLFMILAAVLVTVCNHFMTETVIWLIILTLGHCLLGFLDDFIKAEKKRNLGLTAKQKFTGQILLALLFCYGVSHALNLPFAIAIPFTKVDISIGWLYYPFIVLVIVGASNAVNLTDGLDGLAAGCCVIAFIAYAIYSLWLGMSDVASFASVMAGCCAGFLFFNYHPAKIFMGDTGSLALGGAIAGIAVVTRSEFLLIFLGLIFVLEALSVILQVASFQLTGKRIFKMSPLHHHFELSGWSEVHVVWFFWFIEAVAAAGTLFLAIRLM</sequence>
<feature type="transmembrane region" description="Helical" evidence="7">
    <location>
        <begin position="223"/>
        <end position="243"/>
    </location>
</feature>
<comment type="pathway">
    <text evidence="7">Cell wall biogenesis; peptidoglycan biosynthesis.</text>
</comment>
<dbReference type="HAMAP" id="MF_00038">
    <property type="entry name" value="MraY"/>
    <property type="match status" value="1"/>
</dbReference>
<evidence type="ECO:0000256" key="9">
    <source>
        <dbReference type="PIRSR" id="PIRSR600715-1"/>
    </source>
</evidence>
<dbReference type="CDD" id="cd06852">
    <property type="entry name" value="GT_MraY"/>
    <property type="match status" value="1"/>
</dbReference>
<dbReference type="UniPathway" id="UPA00219"/>
<dbReference type="EC" id="2.7.8.13" evidence="7 8"/>
<dbReference type="PROSITE" id="PS01348">
    <property type="entry name" value="MRAY_2"/>
    <property type="match status" value="1"/>
</dbReference>
<dbReference type="PANTHER" id="PTHR22926:SF5">
    <property type="entry name" value="PHOSPHO-N-ACETYLMURAMOYL-PENTAPEPTIDE-TRANSFERASE HOMOLOG"/>
    <property type="match status" value="1"/>
</dbReference>
<comment type="catalytic activity">
    <reaction evidence="7">
        <text>UDP-N-acetyl-alpha-D-muramoyl-L-alanyl-gamma-D-glutamyl-meso-2,6-diaminopimeloyl-D-alanyl-D-alanine + di-trans,octa-cis-undecaprenyl phosphate = di-trans,octa-cis-undecaprenyl diphospho-N-acetyl-alpha-D-muramoyl-L-alanyl-D-glutamyl-meso-2,6-diaminopimeloyl-D-alanyl-D-alanine + UMP</text>
        <dbReference type="Rhea" id="RHEA:28386"/>
        <dbReference type="ChEBI" id="CHEBI:57865"/>
        <dbReference type="ChEBI" id="CHEBI:60392"/>
        <dbReference type="ChEBI" id="CHEBI:61386"/>
        <dbReference type="ChEBI" id="CHEBI:61387"/>
        <dbReference type="EC" id="2.7.8.13"/>
    </reaction>
</comment>
<dbReference type="AlphaFoldDB" id="A0A1G5VAU4"/>
<feature type="transmembrane region" description="Helical" evidence="7">
    <location>
        <begin position="78"/>
        <end position="96"/>
    </location>
</feature>
<dbReference type="OrthoDB" id="9805475at2"/>
<evidence type="ECO:0000313" key="11">
    <source>
        <dbReference type="Proteomes" id="UP000199689"/>
    </source>
</evidence>
<comment type="subcellular location">
    <subcellularLocation>
        <location evidence="7">Cell membrane</location>
        <topology evidence="7">Multi-pass membrane protein</topology>
    </subcellularLocation>
    <subcellularLocation>
        <location evidence="1">Membrane</location>
        <topology evidence="1">Multi-pass membrane protein</topology>
    </subcellularLocation>
</comment>
<feature type="binding site" evidence="9">
    <location>
        <position position="167"/>
    </location>
    <ligand>
        <name>Mg(2+)</name>
        <dbReference type="ChEBI" id="CHEBI:18420"/>
    </ligand>
</feature>
<dbReference type="STRING" id="209880.SAMN02910343_00465"/>
<evidence type="ECO:0000256" key="4">
    <source>
        <dbReference type="ARBA" id="ARBA00022692"/>
    </source>
</evidence>
<dbReference type="GeneID" id="87755510"/>
<feature type="binding site" evidence="9">
    <location>
        <position position="227"/>
    </location>
    <ligand>
        <name>Mg(2+)</name>
        <dbReference type="ChEBI" id="CHEBI:18420"/>
    </ligand>
</feature>
<dbReference type="GO" id="GO:0009252">
    <property type="term" value="P:peptidoglycan biosynthetic process"/>
    <property type="evidence" value="ECO:0007669"/>
    <property type="project" value="UniProtKB-UniRule"/>
</dbReference>
<keyword evidence="7 9" id="KW-0460">Magnesium</keyword>
<keyword evidence="6 7" id="KW-0472">Membrane</keyword>
<keyword evidence="7" id="KW-1003">Cell membrane</keyword>
<reference evidence="10 11" key="1">
    <citation type="submission" date="2016-10" db="EMBL/GenBank/DDBJ databases">
        <authorList>
            <person name="de Groot N.N."/>
        </authorList>
    </citation>
    <scope>NUCLEOTIDE SEQUENCE [LARGE SCALE GENOMIC DNA]</scope>
    <source>
        <strain evidence="10 11">DSM 15230</strain>
    </source>
</reference>
<feature type="transmembrane region" description="Helical" evidence="7">
    <location>
        <begin position="150"/>
        <end position="168"/>
    </location>
</feature>
<dbReference type="GO" id="GO:0046872">
    <property type="term" value="F:metal ion binding"/>
    <property type="evidence" value="ECO:0007669"/>
    <property type="project" value="UniProtKB-KW"/>
</dbReference>
<evidence type="ECO:0000256" key="3">
    <source>
        <dbReference type="ARBA" id="ARBA00022679"/>
    </source>
</evidence>
<gene>
    <name evidence="7" type="primary">mraY</name>
    <name evidence="10" type="ORF">SAMN02910343_00465</name>
</gene>
<keyword evidence="4 7" id="KW-0812">Transmembrane</keyword>
<comment type="cofactor">
    <cofactor evidence="7 9">
        <name>Mg(2+)</name>
        <dbReference type="ChEBI" id="CHEBI:18420"/>
    </cofactor>
</comment>
<dbReference type="EMBL" id="FMXA01000005">
    <property type="protein sequence ID" value="SDA42145.1"/>
    <property type="molecule type" value="Genomic_DNA"/>
</dbReference>
<protein>
    <recommendedName>
        <fullName evidence="7 8">Phospho-N-acetylmuramoyl-pentapeptide-transferase</fullName>
        <ecNumber evidence="7 8">2.7.8.13</ecNumber>
    </recommendedName>
    <alternativeName>
        <fullName evidence="7">UDP-MurNAc-pentapeptide phosphotransferase</fullName>
    </alternativeName>
</protein>
<keyword evidence="7" id="KW-0131">Cell cycle</keyword>
<dbReference type="InterPro" id="IPR000715">
    <property type="entry name" value="Glycosyl_transferase_4"/>
</dbReference>
<name>A0A1G5VAU4_9FIRM</name>
<dbReference type="PANTHER" id="PTHR22926">
    <property type="entry name" value="PHOSPHO-N-ACETYLMURAMOYL-PENTAPEPTIDE-TRANSFERASE"/>
    <property type="match status" value="1"/>
</dbReference>
<keyword evidence="7" id="KW-0573">Peptidoglycan synthesis</keyword>
<dbReference type="GO" id="GO:0008963">
    <property type="term" value="F:phospho-N-acetylmuramoyl-pentapeptide-transferase activity"/>
    <property type="evidence" value="ECO:0007669"/>
    <property type="project" value="UniProtKB-UniRule"/>
</dbReference>
<evidence type="ECO:0000256" key="6">
    <source>
        <dbReference type="ARBA" id="ARBA00023136"/>
    </source>
</evidence>
<feature type="transmembrane region" description="Helical" evidence="7">
    <location>
        <begin position="249"/>
        <end position="275"/>
    </location>
</feature>
<dbReference type="Pfam" id="PF10555">
    <property type="entry name" value="MraY_sig1"/>
    <property type="match status" value="1"/>
</dbReference>
<evidence type="ECO:0000256" key="1">
    <source>
        <dbReference type="ARBA" id="ARBA00004141"/>
    </source>
</evidence>
<feature type="transmembrane region" description="Helical" evidence="7">
    <location>
        <begin position="6"/>
        <end position="27"/>
    </location>
</feature>
<dbReference type="GO" id="GO:0051301">
    <property type="term" value="P:cell division"/>
    <property type="evidence" value="ECO:0007669"/>
    <property type="project" value="UniProtKB-KW"/>
</dbReference>
<comment type="function">
    <text evidence="7">Catalyzes the initial step of the lipid cycle reactions in the biosynthesis of the cell wall peptidoglycan: transfers peptidoglycan precursor phospho-MurNAc-pentapeptide from UDP-MurNAc-pentapeptide onto the lipid carrier undecaprenyl phosphate, yielding undecaprenyl-pyrophosphoryl-MurNAc-pentapeptide, known as lipid I.</text>
</comment>
<keyword evidence="5 7" id="KW-1133">Transmembrane helix</keyword>
<dbReference type="GO" id="GO:0005886">
    <property type="term" value="C:plasma membrane"/>
    <property type="evidence" value="ECO:0007669"/>
    <property type="project" value="UniProtKB-SubCell"/>
</dbReference>
<keyword evidence="3 7" id="KW-0808">Transferase</keyword>
<feature type="transmembrane region" description="Helical" evidence="7">
    <location>
        <begin position="175"/>
        <end position="193"/>
    </location>
</feature>
<evidence type="ECO:0000256" key="5">
    <source>
        <dbReference type="ARBA" id="ARBA00022989"/>
    </source>
</evidence>
<comment type="similarity">
    <text evidence="2 7">Belongs to the glycosyltransferase 4 family. MraY subfamily.</text>
</comment>
<evidence type="ECO:0000256" key="8">
    <source>
        <dbReference type="NCBIfam" id="TIGR00445"/>
    </source>
</evidence>
<evidence type="ECO:0000256" key="2">
    <source>
        <dbReference type="ARBA" id="ARBA00005583"/>
    </source>
</evidence>
<feature type="transmembrane region" description="Helical" evidence="7">
    <location>
        <begin position="296"/>
        <end position="318"/>
    </location>
</feature>
<organism evidence="10 11">
    <name type="scientific">Allisonella histaminiformans</name>
    <dbReference type="NCBI Taxonomy" id="209880"/>
    <lineage>
        <taxon>Bacteria</taxon>
        <taxon>Bacillati</taxon>
        <taxon>Bacillota</taxon>
        <taxon>Negativicutes</taxon>
        <taxon>Veillonellales</taxon>
        <taxon>Veillonellaceae</taxon>
        <taxon>Allisonella</taxon>
    </lineage>
</organism>
<evidence type="ECO:0000313" key="10">
    <source>
        <dbReference type="EMBL" id="SDA42145.1"/>
    </source>
</evidence>
<dbReference type="GO" id="GO:0051992">
    <property type="term" value="F:UDP-N-acetylmuramoyl-L-alanyl-D-glutamyl-meso-2,6-diaminopimelyl-D-alanyl-D-alanine:undecaprenyl-phosphate transferase activity"/>
    <property type="evidence" value="ECO:0007669"/>
    <property type="project" value="RHEA"/>
</dbReference>
<dbReference type="RefSeq" id="WP_091363426.1">
    <property type="nucleotide sequence ID" value="NZ_CAUWGZ010000011.1"/>
</dbReference>
<proteinExistence type="inferred from homology"/>
<dbReference type="InterPro" id="IPR018480">
    <property type="entry name" value="PNAcMuramoyl-5peptid_Trfase_CS"/>
</dbReference>
<dbReference type="GO" id="GO:0008360">
    <property type="term" value="P:regulation of cell shape"/>
    <property type="evidence" value="ECO:0007669"/>
    <property type="project" value="UniProtKB-KW"/>
</dbReference>
<dbReference type="Pfam" id="PF00953">
    <property type="entry name" value="Glycos_transf_4"/>
    <property type="match status" value="1"/>
</dbReference>
<keyword evidence="7 9" id="KW-0479">Metal-binding</keyword>